<reference evidence="2" key="1">
    <citation type="submission" date="2017-11" db="EMBL/GenBank/DDBJ databases">
        <authorList>
            <person name="Watanabe M."/>
            <person name="Kojima H."/>
        </authorList>
    </citation>
    <scope>NUCLEOTIDE SEQUENCE [LARGE SCALE GENOMIC DNA]</scope>
    <source>
        <strain evidence="2">Tokyo 01</strain>
    </source>
</reference>
<dbReference type="AlphaFoldDB" id="A0A401G1H1"/>
<dbReference type="Pfam" id="PF13809">
    <property type="entry name" value="Tubulin_2"/>
    <property type="match status" value="1"/>
</dbReference>
<proteinExistence type="predicted"/>
<dbReference type="EMBL" id="BEXT01000001">
    <property type="protein sequence ID" value="GBC63061.1"/>
    <property type="molecule type" value="Genomic_DNA"/>
</dbReference>
<evidence type="ECO:0000313" key="1">
    <source>
        <dbReference type="EMBL" id="GBC63061.1"/>
    </source>
</evidence>
<dbReference type="Proteomes" id="UP000288096">
    <property type="component" value="Unassembled WGS sequence"/>
</dbReference>
<sequence>MKRIQPAVVIGLGGTGVKTITYLKKMLLEHSPDSIEKNFVRFLAIDIDELKGEIPSASLFGENIRLDPQRNEFFRITDQTRGATAKNIPAVSNWFPEEGYRYLPLTEGAKQAKPIGRLGFFLSHENIARELYRLTSKLVTPETKREFPGIRAGELNVYIVSSVCGGTGAGMFVDIAYELRYLQQQAQLPEQSRIKALLAMGDVYDAISKRVLANTYASLREINWIQKENASYHPVYPDGARNLIQNRAFDAVYLFGDNNSSDIQFASPDDFAHLCAEFIFLDSGSDIQEQGDPLSAMMQSTRNNAEVYTMNSDADGIPRCYSSLGLCKVRFPAERVSELCAARMSHNIIEHHIIGRLEQSEILEARQKCQDFLANEGLNCTDDNTELPDRLVEKKLDSGERMPFDTWITKNLHTAYNNDLNKLKDLEIGRIHHIQKTLNDEAKQLQTDMPNIVLDELSTFTRVLQQEIRRMFQENLGVSFVAKFLEEMLENARASRDFGQQEMKNRLGHEKRLADQMNKDIREMANLLEGGLLDFLRRSAQRAQLKDTYGSVRKHFINQTDILKMRAAVSFYDGVYDSRQKLMEGGEGAISILSNMSNNISLIQAFVANLSKTFIDSYEDNKAIQASPFEILIYDNENFSTLNEIFDAVYNDSMRTKLFKDILEKIGGSIWNVREYMDDTVKQDEFRDMFLYTCKTLFMDHVNKKTVAQRIREARQSLLNPIDYAPKLQSAFEISDYFCRLNDAAARFADLRNSEQAVTCVVAYQDENDQAWNEIERTLREAIGRGIPFTHTSDIHNILIYREFCGFPAYTLRRVDAYHNSYTDEARRENTPPLQMLTREELNDINIPTRPVLSKFEVMTVEALALGVIICEDDKYYMVTPDELKRRTLAKEAQARGEDASIEDRTAGKDRELGSRFTDVIGRMNEKLREEQRLSSSEVLWMDQVQEQIAQRKKMLKRDMLCDLYEAVYFGGFQVASSENVDLETQIRPSIVFILLRDFALKEDHIHRPKKTHAELIYSIYVEAEGISQNEN</sequence>
<gene>
    <name evidence="1" type="ORF">DENIS_4050</name>
</gene>
<organism evidence="1 2">
    <name type="scientific">Desulfonema ishimotonii</name>
    <dbReference type="NCBI Taxonomy" id="45657"/>
    <lineage>
        <taxon>Bacteria</taxon>
        <taxon>Pseudomonadati</taxon>
        <taxon>Thermodesulfobacteriota</taxon>
        <taxon>Desulfobacteria</taxon>
        <taxon>Desulfobacterales</taxon>
        <taxon>Desulfococcaceae</taxon>
        <taxon>Desulfonema</taxon>
    </lineage>
</organism>
<accession>A0A401G1H1</accession>
<dbReference type="InterPro" id="IPR025904">
    <property type="entry name" value="Tubulin-like"/>
</dbReference>
<protein>
    <recommendedName>
        <fullName evidence="3">Tubulin like</fullName>
    </recommendedName>
</protein>
<evidence type="ECO:0008006" key="3">
    <source>
        <dbReference type="Google" id="ProtNLM"/>
    </source>
</evidence>
<dbReference type="OrthoDB" id="5521991at2"/>
<evidence type="ECO:0000313" key="2">
    <source>
        <dbReference type="Proteomes" id="UP000288096"/>
    </source>
</evidence>
<dbReference type="RefSeq" id="WP_124330181.1">
    <property type="nucleotide sequence ID" value="NZ_BEXT01000001.1"/>
</dbReference>
<comment type="caution">
    <text evidence="1">The sequence shown here is derived from an EMBL/GenBank/DDBJ whole genome shotgun (WGS) entry which is preliminary data.</text>
</comment>
<keyword evidence="2" id="KW-1185">Reference proteome</keyword>
<reference evidence="2" key="2">
    <citation type="submission" date="2019-01" db="EMBL/GenBank/DDBJ databases">
        <title>Genome sequence of Desulfonema ishimotonii strain Tokyo 01.</title>
        <authorList>
            <person name="Fukui M."/>
        </authorList>
    </citation>
    <scope>NUCLEOTIDE SEQUENCE [LARGE SCALE GENOMIC DNA]</scope>
    <source>
        <strain evidence="2">Tokyo 01</strain>
    </source>
</reference>
<name>A0A401G1H1_9BACT</name>